<keyword evidence="3" id="KW-0326">Glycosidase</keyword>
<sequence length="375" mass="38648">MSRINAPAWTILVVGLVLVVGVAGFVLTAGDDSAAPAPASSTATDAPTAAEVFLDDYVEDDGRVVRHDQGGDTVSEGQAYAMLVAVGTDDRDTFDAVWSWTQEHLVRADDGLLAWRWADGAVADPSSASDADLDAARALVLAGRLWGDDGYTQAGVSLGQAILDHETVSTPAGLVLVAGQWATSSAPYWFNPSYVSPAATQVLASVDDDPRWTQLEEGSAQAVRAATVDGQLTPDWAQVDDSGNAWPTSAPDGSAPVFSYDAARTIVRNAESCRDADREIADALVGVLGTGEPYGSYSLDAQPQTGDLSSLMAVSMAAGAAVRGDTATADARLQQARDVQASSPSYYGAAWAALGPLMLTTDALGGCPPLGGDGP</sequence>
<dbReference type="AlphaFoldDB" id="A0A9X2D9J8"/>
<dbReference type="SUPFAM" id="SSF48208">
    <property type="entry name" value="Six-hairpin glycosidases"/>
    <property type="match status" value="1"/>
</dbReference>
<proteinExistence type="inferred from homology"/>
<dbReference type="InterPro" id="IPR008928">
    <property type="entry name" value="6-hairpin_glycosidase_sf"/>
</dbReference>
<dbReference type="Gene3D" id="1.50.10.10">
    <property type="match status" value="1"/>
</dbReference>
<dbReference type="Pfam" id="PF01270">
    <property type="entry name" value="Glyco_hydro_8"/>
    <property type="match status" value="1"/>
</dbReference>
<gene>
    <name evidence="4" type="ORF">M8330_09845</name>
</gene>
<keyword evidence="5" id="KW-1185">Reference proteome</keyword>
<dbReference type="InterPro" id="IPR012341">
    <property type="entry name" value="6hp_glycosidase-like_sf"/>
</dbReference>
<dbReference type="EMBL" id="JAMOIL010000011">
    <property type="protein sequence ID" value="MCM0620594.1"/>
    <property type="molecule type" value="Genomic_DNA"/>
</dbReference>
<dbReference type="GO" id="GO:0004553">
    <property type="term" value="F:hydrolase activity, hydrolyzing O-glycosyl compounds"/>
    <property type="evidence" value="ECO:0007669"/>
    <property type="project" value="InterPro"/>
</dbReference>
<protein>
    <submittedName>
        <fullName evidence="4">Glycosyl hydrolase family 8</fullName>
    </submittedName>
</protein>
<dbReference type="GO" id="GO:0005975">
    <property type="term" value="P:carbohydrate metabolic process"/>
    <property type="evidence" value="ECO:0007669"/>
    <property type="project" value="InterPro"/>
</dbReference>
<dbReference type="RefSeq" id="WP_250827186.1">
    <property type="nucleotide sequence ID" value="NZ_JAMOIL010000011.1"/>
</dbReference>
<keyword evidence="2 4" id="KW-0378">Hydrolase</keyword>
<name>A0A9X2D9J8_9ACTN</name>
<organism evidence="4 5">
    <name type="scientific">Nocardioides bruguierae</name>
    <dbReference type="NCBI Taxonomy" id="2945102"/>
    <lineage>
        <taxon>Bacteria</taxon>
        <taxon>Bacillati</taxon>
        <taxon>Actinomycetota</taxon>
        <taxon>Actinomycetes</taxon>
        <taxon>Propionibacteriales</taxon>
        <taxon>Nocardioidaceae</taxon>
        <taxon>Nocardioides</taxon>
    </lineage>
</organism>
<comment type="caution">
    <text evidence="4">The sequence shown here is derived from an EMBL/GenBank/DDBJ whole genome shotgun (WGS) entry which is preliminary data.</text>
</comment>
<dbReference type="PRINTS" id="PR00735">
    <property type="entry name" value="GLHYDRLASE8"/>
</dbReference>
<dbReference type="Proteomes" id="UP001139485">
    <property type="component" value="Unassembled WGS sequence"/>
</dbReference>
<comment type="similarity">
    <text evidence="1">Belongs to the glycosyl hydrolase 8 (cellulase D) family.</text>
</comment>
<evidence type="ECO:0000256" key="3">
    <source>
        <dbReference type="ARBA" id="ARBA00023295"/>
    </source>
</evidence>
<evidence type="ECO:0000256" key="2">
    <source>
        <dbReference type="ARBA" id="ARBA00022801"/>
    </source>
</evidence>
<accession>A0A9X2D9J8</accession>
<evidence type="ECO:0000313" key="5">
    <source>
        <dbReference type="Proteomes" id="UP001139485"/>
    </source>
</evidence>
<dbReference type="InterPro" id="IPR002037">
    <property type="entry name" value="Glyco_hydro_8"/>
</dbReference>
<reference evidence="4" key="1">
    <citation type="submission" date="2022-05" db="EMBL/GenBank/DDBJ databases">
        <authorList>
            <person name="Tuo L."/>
        </authorList>
    </citation>
    <scope>NUCLEOTIDE SEQUENCE</scope>
    <source>
        <strain evidence="4">BSK12Z-4</strain>
    </source>
</reference>
<evidence type="ECO:0000256" key="1">
    <source>
        <dbReference type="ARBA" id="ARBA00009209"/>
    </source>
</evidence>
<evidence type="ECO:0000313" key="4">
    <source>
        <dbReference type="EMBL" id="MCM0620594.1"/>
    </source>
</evidence>